<dbReference type="Proteomes" id="UP000323105">
    <property type="component" value="Unassembled WGS sequence"/>
</dbReference>
<dbReference type="RefSeq" id="WP_149357023.1">
    <property type="nucleotide sequence ID" value="NZ_BKBW01000016.1"/>
</dbReference>
<organism evidence="1 2">
    <name type="scientific">Comamonas testosteroni</name>
    <name type="common">Pseudomonas testosteroni</name>
    <dbReference type="NCBI Taxonomy" id="285"/>
    <lineage>
        <taxon>Bacteria</taxon>
        <taxon>Pseudomonadati</taxon>
        <taxon>Pseudomonadota</taxon>
        <taxon>Betaproteobacteria</taxon>
        <taxon>Burkholderiales</taxon>
        <taxon>Comamonadaceae</taxon>
        <taxon>Comamonas</taxon>
    </lineage>
</organism>
<sequence length="115" mass="13113">MNLENAWYGNRQIIQSETPAANATILVGDALLDNICQRLEKELPAVAYMDQDALALLIGVAPKTLANRRAMYPERYPAPIYFGGNKKPLFPRSDILNWLAREEYQAKSIHWHRCV</sequence>
<dbReference type="EMBL" id="BKBW01000016">
    <property type="protein sequence ID" value="GEQ77698.1"/>
    <property type="molecule type" value="Genomic_DNA"/>
</dbReference>
<gene>
    <name evidence="1" type="ORF">CTTA_4703</name>
</gene>
<proteinExistence type="predicted"/>
<evidence type="ECO:0000313" key="1">
    <source>
        <dbReference type="EMBL" id="GEQ77698.1"/>
    </source>
</evidence>
<name>A0A5A7MIN3_COMTE</name>
<protein>
    <recommendedName>
        <fullName evidence="3">DNA-binding protein</fullName>
    </recommendedName>
</protein>
<accession>A0A5A7MIN3</accession>
<comment type="caution">
    <text evidence="1">The sequence shown here is derived from an EMBL/GenBank/DDBJ whole genome shotgun (WGS) entry which is preliminary data.</text>
</comment>
<evidence type="ECO:0008006" key="3">
    <source>
        <dbReference type="Google" id="ProtNLM"/>
    </source>
</evidence>
<reference evidence="1 2" key="1">
    <citation type="journal article" date="2019" name="Microbiol. Resour. Announc.">
        <title>Draft Genome Sequence of Comamonas testosteroni TA441, a Bacterium That Has a Cryptic Phenol Degradation Gene Cluster.</title>
        <authorList>
            <person name="Arai H."/>
            <person name="Ishii M."/>
        </authorList>
    </citation>
    <scope>NUCLEOTIDE SEQUENCE [LARGE SCALE GENOMIC DNA]</scope>
    <source>
        <strain evidence="1 2">TA441</strain>
    </source>
</reference>
<evidence type="ECO:0000313" key="2">
    <source>
        <dbReference type="Proteomes" id="UP000323105"/>
    </source>
</evidence>
<dbReference type="AlphaFoldDB" id="A0A5A7MIN3"/>